<gene>
    <name evidence="3" type="ORF">QEH59_10900</name>
</gene>
<dbReference type="RefSeq" id="WP_308985399.1">
    <property type="nucleotide sequence ID" value="NZ_JARXIC010000016.1"/>
</dbReference>
<dbReference type="InterPro" id="IPR036278">
    <property type="entry name" value="Sialidase_sf"/>
</dbReference>
<feature type="domain" description="Sialidase" evidence="2">
    <location>
        <begin position="242"/>
        <end position="359"/>
    </location>
</feature>
<dbReference type="Pfam" id="PF13088">
    <property type="entry name" value="BNR_2"/>
    <property type="match status" value="1"/>
</dbReference>
<evidence type="ECO:0000259" key="2">
    <source>
        <dbReference type="Pfam" id="PF13088"/>
    </source>
</evidence>
<reference evidence="3 4" key="1">
    <citation type="submission" date="2023-04" db="EMBL/GenBank/DDBJ databases">
        <title>A novel bacteria isolated from coastal sediment.</title>
        <authorList>
            <person name="Liu X.-J."/>
            <person name="Du Z.-J."/>
        </authorList>
    </citation>
    <scope>NUCLEOTIDE SEQUENCE [LARGE SCALE GENOMIC DNA]</scope>
    <source>
        <strain evidence="3 4">SDUM461004</strain>
    </source>
</reference>
<dbReference type="Proteomes" id="UP001243717">
    <property type="component" value="Unassembled WGS sequence"/>
</dbReference>
<dbReference type="GO" id="GO:0016798">
    <property type="term" value="F:hydrolase activity, acting on glycosyl bonds"/>
    <property type="evidence" value="ECO:0007669"/>
    <property type="project" value="UniProtKB-KW"/>
</dbReference>
<dbReference type="Gene3D" id="2.120.10.10">
    <property type="match status" value="1"/>
</dbReference>
<keyword evidence="3" id="KW-0378">Hydrolase</keyword>
<keyword evidence="4" id="KW-1185">Reference proteome</keyword>
<feature type="chain" id="PRO_5045763206" evidence="1">
    <location>
        <begin position="23"/>
        <end position="387"/>
    </location>
</feature>
<dbReference type="EC" id="3.2.1.-" evidence="3"/>
<evidence type="ECO:0000313" key="4">
    <source>
        <dbReference type="Proteomes" id="UP001243717"/>
    </source>
</evidence>
<keyword evidence="3" id="KW-0326">Glycosidase</keyword>
<proteinExistence type="predicted"/>
<name>A0ABU1AJE0_9BACT</name>
<sequence length="387" mass="43736">MNYCILKKIVLSTLLFPLVSCAGDKHVDHNVENYVVYHNKSEFAGWPANEGLWQWDNEVLTAFEVATFVETEGDHSIDRNSPKRIVFARSMDGGRTWTTEEHEEILPPAYLGDETLYQQASAASAPKQYLGGYDFESPDFAMKLRGKNFYVSNDRGHNWEGPFLLPEYGYTSEARTSYIVTGKDSMLLFMTGRINNNGLRYGRSLVLETNNGGKTFEFVSWIGEDFEPELSAAERENGTLFSIMPSAVELGEGHYVVSVRQRAHRRKWTDIFETKDNCRTWEKISLLEKGSSNPATLVVLNNGDLAAVYGSRRQSPTEVVAKISKDKGHTWSKEIVLRNDGRKWDIGYSRATVLPGGDVLGIYYFTTDEMPENFIGATRWTPALLSE</sequence>
<dbReference type="EMBL" id="JARXIC010000016">
    <property type="protein sequence ID" value="MDQ8194937.1"/>
    <property type="molecule type" value="Genomic_DNA"/>
</dbReference>
<accession>A0ABU1AJE0</accession>
<protein>
    <submittedName>
        <fullName evidence="3">Sialidase family protein</fullName>
        <ecNumber evidence="3">3.2.1.-</ecNumber>
    </submittedName>
</protein>
<organism evidence="3 4">
    <name type="scientific">Thalassobacterium sedimentorum</name>
    <dbReference type="NCBI Taxonomy" id="3041258"/>
    <lineage>
        <taxon>Bacteria</taxon>
        <taxon>Pseudomonadati</taxon>
        <taxon>Verrucomicrobiota</taxon>
        <taxon>Opitutia</taxon>
        <taxon>Puniceicoccales</taxon>
        <taxon>Coraliomargaritaceae</taxon>
        <taxon>Thalassobacterium</taxon>
    </lineage>
</organism>
<dbReference type="CDD" id="cd15482">
    <property type="entry name" value="Sialidase_non-viral"/>
    <property type="match status" value="1"/>
</dbReference>
<feature type="signal peptide" evidence="1">
    <location>
        <begin position="1"/>
        <end position="22"/>
    </location>
</feature>
<comment type="caution">
    <text evidence="3">The sequence shown here is derived from an EMBL/GenBank/DDBJ whole genome shotgun (WGS) entry which is preliminary data.</text>
</comment>
<keyword evidence="1" id="KW-0732">Signal</keyword>
<evidence type="ECO:0000313" key="3">
    <source>
        <dbReference type="EMBL" id="MDQ8194937.1"/>
    </source>
</evidence>
<dbReference type="SUPFAM" id="SSF50939">
    <property type="entry name" value="Sialidases"/>
    <property type="match status" value="1"/>
</dbReference>
<dbReference type="InterPro" id="IPR011040">
    <property type="entry name" value="Sialidase"/>
</dbReference>
<evidence type="ECO:0000256" key="1">
    <source>
        <dbReference type="SAM" id="SignalP"/>
    </source>
</evidence>